<keyword evidence="1" id="KW-0732">Signal</keyword>
<name>A0A5T2WMQ4_SALER</name>
<feature type="chain" id="PRO_5026233769" evidence="1">
    <location>
        <begin position="22"/>
        <end position="105"/>
    </location>
</feature>
<comment type="caution">
    <text evidence="2">The sequence shown here is derived from an EMBL/GenBank/DDBJ whole genome shotgun (WGS) entry which is preliminary data.</text>
</comment>
<accession>A0A5T2WMQ4</accession>
<proteinExistence type="predicted"/>
<evidence type="ECO:0000256" key="1">
    <source>
        <dbReference type="SAM" id="SignalP"/>
    </source>
</evidence>
<feature type="signal peptide" evidence="1">
    <location>
        <begin position="1"/>
        <end position="21"/>
    </location>
</feature>
<reference evidence="2" key="1">
    <citation type="submission" date="2018-08" db="EMBL/GenBank/DDBJ databases">
        <authorList>
            <consortium name="GenomeTrakr network: Whole genome sequencing for foodborne pathogen traceback"/>
        </authorList>
    </citation>
    <scope>NUCLEOTIDE SEQUENCE</scope>
    <source>
        <strain evidence="2">FDA00009177</strain>
    </source>
</reference>
<protein>
    <submittedName>
        <fullName evidence="2">Uncharacterized protein</fullName>
    </submittedName>
</protein>
<evidence type="ECO:0000313" key="2">
    <source>
        <dbReference type="EMBL" id="EAM8420203.1"/>
    </source>
</evidence>
<gene>
    <name evidence="2" type="ORF">AC527_23730</name>
</gene>
<organism evidence="2">
    <name type="scientific">Salmonella enterica</name>
    <name type="common">Salmonella choleraesuis</name>
    <dbReference type="NCBI Taxonomy" id="28901"/>
    <lineage>
        <taxon>Bacteria</taxon>
        <taxon>Pseudomonadati</taxon>
        <taxon>Pseudomonadota</taxon>
        <taxon>Gammaproteobacteria</taxon>
        <taxon>Enterobacterales</taxon>
        <taxon>Enterobacteriaceae</taxon>
        <taxon>Salmonella</taxon>
    </lineage>
</organism>
<dbReference type="EMBL" id="AACWFO010000016">
    <property type="protein sequence ID" value="EAM8420203.1"/>
    <property type="molecule type" value="Genomic_DNA"/>
</dbReference>
<sequence length="105" mass="11656">MKKFTIPFYCTLTLFSAYTCAMTPDNTAATIRNNAQEAMSHHPSVSAENKPYTLKLDNNRVIIPAGRTLMMPSDEAKNIITHMVNYNGIQEAGNIITAGDMFILE</sequence>
<dbReference type="AlphaFoldDB" id="A0A5T2WMQ4"/>